<organism evidence="1 2">
    <name type="scientific">Keguizhuia sedimenti</name>
    <dbReference type="NCBI Taxonomy" id="3064264"/>
    <lineage>
        <taxon>Bacteria</taxon>
        <taxon>Pseudomonadati</taxon>
        <taxon>Pseudomonadota</taxon>
        <taxon>Betaproteobacteria</taxon>
        <taxon>Burkholderiales</taxon>
        <taxon>Oxalobacteraceae</taxon>
        <taxon>Keguizhuia</taxon>
    </lineage>
</organism>
<comment type="caution">
    <text evidence="1">The sequence shown here is derived from an EMBL/GenBank/DDBJ whole genome shotgun (WGS) entry which is preliminary data.</text>
</comment>
<proteinExistence type="predicted"/>
<sequence length="57" mass="6378">MSFSLGDSNQPADECALSIQLFASNVGASLFLWGKRVNQLFQALSVYREYKNGLNYD</sequence>
<gene>
    <name evidence="1" type="ORF">Q8A64_17780</name>
</gene>
<dbReference type="Proteomes" id="UP001225596">
    <property type="component" value="Unassembled WGS sequence"/>
</dbReference>
<evidence type="ECO:0000313" key="1">
    <source>
        <dbReference type="EMBL" id="MDQ9172264.1"/>
    </source>
</evidence>
<name>A0ABU1BVZ2_9BURK</name>
<accession>A0ABU1BVZ2</accession>
<reference evidence="1 2" key="1">
    <citation type="submission" date="2023-08" db="EMBL/GenBank/DDBJ databases">
        <title>Oxalobacteraceae gen .nov., isolated from river sludge outside the plant.</title>
        <authorList>
            <person name="Zhao S.Y."/>
        </authorList>
    </citation>
    <scope>NUCLEOTIDE SEQUENCE [LARGE SCALE GENOMIC DNA]</scope>
    <source>
        <strain evidence="1 2">R-40</strain>
    </source>
</reference>
<dbReference type="EMBL" id="JAUYVH010000019">
    <property type="protein sequence ID" value="MDQ9172264.1"/>
    <property type="molecule type" value="Genomic_DNA"/>
</dbReference>
<dbReference type="RefSeq" id="WP_338438313.1">
    <property type="nucleotide sequence ID" value="NZ_JAUYVH010000019.1"/>
</dbReference>
<protein>
    <submittedName>
        <fullName evidence="1">Uncharacterized protein</fullName>
    </submittedName>
</protein>
<evidence type="ECO:0000313" key="2">
    <source>
        <dbReference type="Proteomes" id="UP001225596"/>
    </source>
</evidence>
<keyword evidence="2" id="KW-1185">Reference proteome</keyword>